<dbReference type="EMBL" id="JAVRET010000044">
    <property type="protein sequence ID" value="MDT0411168.1"/>
    <property type="molecule type" value="Genomic_DNA"/>
</dbReference>
<organism evidence="3 4">
    <name type="scientific">Streptomyces evansiae</name>
    <dbReference type="NCBI Taxonomy" id="3075535"/>
    <lineage>
        <taxon>Bacteria</taxon>
        <taxon>Bacillati</taxon>
        <taxon>Actinomycetota</taxon>
        <taxon>Actinomycetes</taxon>
        <taxon>Kitasatosporales</taxon>
        <taxon>Streptomycetaceae</taxon>
        <taxon>Streptomyces</taxon>
    </lineage>
</organism>
<feature type="transmembrane region" description="Helical" evidence="1">
    <location>
        <begin position="26"/>
        <end position="44"/>
    </location>
</feature>
<accession>A0ABD5DZ55</accession>
<dbReference type="Proteomes" id="UP001183607">
    <property type="component" value="Unassembled WGS sequence"/>
</dbReference>
<gene>
    <name evidence="3" type="ORF">RM574_02555</name>
    <name evidence="2" type="ORF">RM698_19245</name>
</gene>
<keyword evidence="1" id="KW-0812">Transmembrane</keyword>
<proteinExistence type="predicted"/>
<evidence type="ECO:0000313" key="5">
    <source>
        <dbReference type="Proteomes" id="UP001183610"/>
    </source>
</evidence>
<reference evidence="3" key="2">
    <citation type="submission" date="2024-03" db="EMBL/GenBank/DDBJ databases">
        <title>30 novel species of actinomycetes from the DSMZ collection.</title>
        <authorList>
            <person name="Nouioui I."/>
        </authorList>
    </citation>
    <scope>NUCLEOTIDE SEQUENCE</scope>
    <source>
        <strain evidence="3">DSM 41982</strain>
    </source>
</reference>
<comment type="caution">
    <text evidence="3">The sequence shown here is derived from an EMBL/GenBank/DDBJ whole genome shotgun (WGS) entry which is preliminary data.</text>
</comment>
<sequence>MSLSSTAIQLLPLAEGEHGGNHESLSPYLTGGGALFALLLLLWITTRFNRDR</sequence>
<name>A0ABD5DZ55_9ACTN</name>
<keyword evidence="1" id="KW-1133">Transmembrane helix</keyword>
<dbReference type="AlphaFoldDB" id="A0ABD5DZ55"/>
<keyword evidence="1" id="KW-0472">Membrane</keyword>
<evidence type="ECO:0000256" key="1">
    <source>
        <dbReference type="SAM" id="Phobius"/>
    </source>
</evidence>
<evidence type="ECO:0000313" key="3">
    <source>
        <dbReference type="EMBL" id="MDT0414359.1"/>
    </source>
</evidence>
<evidence type="ECO:0008006" key="6">
    <source>
        <dbReference type="Google" id="ProtNLM"/>
    </source>
</evidence>
<evidence type="ECO:0000313" key="4">
    <source>
        <dbReference type="Proteomes" id="UP001183607"/>
    </source>
</evidence>
<dbReference type="Proteomes" id="UP001183610">
    <property type="component" value="Unassembled WGS sequence"/>
</dbReference>
<dbReference type="EMBL" id="JAVRER010000003">
    <property type="protein sequence ID" value="MDT0414359.1"/>
    <property type="molecule type" value="Genomic_DNA"/>
</dbReference>
<protein>
    <recommendedName>
        <fullName evidence="6">LPXTG cell wall anchor domain-containing protein</fullName>
    </recommendedName>
</protein>
<dbReference type="RefSeq" id="WP_010286342.1">
    <property type="nucleotide sequence ID" value="NZ_JAVRER010000003.1"/>
</dbReference>
<reference evidence="4 5" key="1">
    <citation type="submission" date="2023-07" db="EMBL/GenBank/DDBJ databases">
        <title>30 novel species of actinomycetes from the DSMZ collection.</title>
        <authorList>
            <person name="Nouioui I."/>
        </authorList>
    </citation>
    <scope>NUCLEOTIDE SEQUENCE [LARGE SCALE GENOMIC DNA]</scope>
    <source>
        <strain evidence="2 5">DSM 41979</strain>
        <strain evidence="4">DSM 41982</strain>
    </source>
</reference>
<evidence type="ECO:0000313" key="2">
    <source>
        <dbReference type="EMBL" id="MDT0411168.1"/>
    </source>
</evidence>
<keyword evidence="5" id="KW-1185">Reference proteome</keyword>